<name>A0ABR9EAY2_9GAMM</name>
<comment type="caution">
    <text evidence="2">The sequence shown here is derived from an EMBL/GenBank/DDBJ whole genome shotgun (WGS) entry which is preliminary data.</text>
</comment>
<dbReference type="PANTHER" id="PTHR33164">
    <property type="entry name" value="TRANSCRIPTIONAL REGULATOR, MARR FAMILY"/>
    <property type="match status" value="1"/>
</dbReference>
<dbReference type="InterPro" id="IPR036390">
    <property type="entry name" value="WH_DNA-bd_sf"/>
</dbReference>
<evidence type="ECO:0000313" key="2">
    <source>
        <dbReference type="EMBL" id="MBE0368145.1"/>
    </source>
</evidence>
<dbReference type="Gene3D" id="1.10.10.10">
    <property type="entry name" value="Winged helix-like DNA-binding domain superfamily/Winged helix DNA-binding domain"/>
    <property type="match status" value="1"/>
</dbReference>
<feature type="domain" description="HTH marR-type" evidence="1">
    <location>
        <begin position="1"/>
        <end position="113"/>
    </location>
</feature>
<dbReference type="EMBL" id="AQGV01000012">
    <property type="protein sequence ID" value="MBE0368145.1"/>
    <property type="molecule type" value="Genomic_DNA"/>
</dbReference>
<organism evidence="2 3">
    <name type="scientific">Pseudoalteromonas aurantia 208</name>
    <dbReference type="NCBI Taxonomy" id="1314867"/>
    <lineage>
        <taxon>Bacteria</taxon>
        <taxon>Pseudomonadati</taxon>
        <taxon>Pseudomonadota</taxon>
        <taxon>Gammaproteobacteria</taxon>
        <taxon>Alteromonadales</taxon>
        <taxon>Pseudoalteromonadaceae</taxon>
        <taxon>Pseudoalteromonas</taxon>
    </lineage>
</organism>
<dbReference type="SUPFAM" id="SSF46785">
    <property type="entry name" value="Winged helix' DNA-binding domain"/>
    <property type="match status" value="1"/>
</dbReference>
<dbReference type="SMART" id="SM00347">
    <property type="entry name" value="HTH_MARR"/>
    <property type="match status" value="1"/>
</dbReference>
<dbReference type="Proteomes" id="UP000615755">
    <property type="component" value="Unassembled WGS sequence"/>
</dbReference>
<dbReference type="PANTHER" id="PTHR33164:SF43">
    <property type="entry name" value="HTH-TYPE TRANSCRIPTIONAL REPRESSOR YETL"/>
    <property type="match status" value="1"/>
</dbReference>
<reference evidence="2 3" key="1">
    <citation type="submission" date="2015-03" db="EMBL/GenBank/DDBJ databases">
        <title>Genome sequence of Pseudoalteromonas aurantia.</title>
        <authorList>
            <person name="Xie B.-B."/>
            <person name="Rong J.-C."/>
            <person name="Qin Q.-L."/>
            <person name="Zhang Y.-Z."/>
        </authorList>
    </citation>
    <scope>NUCLEOTIDE SEQUENCE [LARGE SCALE GENOMIC DNA]</scope>
    <source>
        <strain evidence="2 3">208</strain>
    </source>
</reference>
<dbReference type="InterPro" id="IPR036388">
    <property type="entry name" value="WH-like_DNA-bd_sf"/>
</dbReference>
<proteinExistence type="predicted"/>
<evidence type="ECO:0000259" key="1">
    <source>
        <dbReference type="PROSITE" id="PS50995"/>
    </source>
</evidence>
<accession>A0ABR9EAY2</accession>
<gene>
    <name evidence="2" type="ORF">PAUR_a1681</name>
</gene>
<keyword evidence="3" id="KW-1185">Reference proteome</keyword>
<dbReference type="PROSITE" id="PS50995">
    <property type="entry name" value="HTH_MARR_2"/>
    <property type="match status" value="1"/>
</dbReference>
<evidence type="ECO:0000313" key="3">
    <source>
        <dbReference type="Proteomes" id="UP000615755"/>
    </source>
</evidence>
<sequence length="118" mass="13006">MAGEFGLSSARWKVLGATAQAAHTLTVSEIARIIGQSRQATQRLVDVMKKDLLLTVTDNPKHKRSKLVILTNKGETIYRQLWNKQLPWAAAGAEALTKSELYSTLSAMKKLSQHFAGN</sequence>
<dbReference type="Pfam" id="PF12802">
    <property type="entry name" value="MarR_2"/>
    <property type="match status" value="1"/>
</dbReference>
<protein>
    <recommendedName>
        <fullName evidence="1">HTH marR-type domain-containing protein</fullName>
    </recommendedName>
</protein>
<dbReference type="InterPro" id="IPR000835">
    <property type="entry name" value="HTH_MarR-typ"/>
</dbReference>
<dbReference type="InterPro" id="IPR039422">
    <property type="entry name" value="MarR/SlyA-like"/>
</dbReference>